<dbReference type="EMBL" id="SEOQ01000716">
    <property type="protein sequence ID" value="TFY57908.1"/>
    <property type="molecule type" value="Genomic_DNA"/>
</dbReference>
<gene>
    <name evidence="1" type="ORF">EVG20_g8357</name>
</gene>
<keyword evidence="2" id="KW-1185">Reference proteome</keyword>
<name>A0A4Y9Y7N4_9AGAM</name>
<proteinExistence type="predicted"/>
<comment type="caution">
    <text evidence="1">The sequence shown here is derived from an EMBL/GenBank/DDBJ whole genome shotgun (WGS) entry which is preliminary data.</text>
</comment>
<evidence type="ECO:0000313" key="1">
    <source>
        <dbReference type="EMBL" id="TFY57908.1"/>
    </source>
</evidence>
<protein>
    <submittedName>
        <fullName evidence="1">Uncharacterized protein</fullName>
    </submittedName>
</protein>
<feature type="non-terminal residue" evidence="1">
    <location>
        <position position="1"/>
    </location>
</feature>
<sequence length="157" mass="16593">TRLYVLPPASTHSWLRSCSAARACPRILSLASPSAHAPAAPIVTAAPPLARHPPVGHVRRHILALARSCAPASPPSPSRIRVVLTTHERPGAAARDRIHASACAPTRPRALVYPCAHTHALAAPLPLCSCVARFTSARFCHRCPAPPLSHLLSSSHL</sequence>
<reference evidence="1 2" key="1">
    <citation type="submission" date="2019-02" db="EMBL/GenBank/DDBJ databases">
        <title>Genome sequencing of the rare red list fungi Dentipellis fragilis.</title>
        <authorList>
            <person name="Buettner E."/>
            <person name="Kellner H."/>
        </authorList>
    </citation>
    <scope>NUCLEOTIDE SEQUENCE [LARGE SCALE GENOMIC DNA]</scope>
    <source>
        <strain evidence="1 2">DSM 105465</strain>
    </source>
</reference>
<evidence type="ECO:0000313" key="2">
    <source>
        <dbReference type="Proteomes" id="UP000298327"/>
    </source>
</evidence>
<accession>A0A4Y9Y7N4</accession>
<organism evidence="1 2">
    <name type="scientific">Dentipellis fragilis</name>
    <dbReference type="NCBI Taxonomy" id="205917"/>
    <lineage>
        <taxon>Eukaryota</taxon>
        <taxon>Fungi</taxon>
        <taxon>Dikarya</taxon>
        <taxon>Basidiomycota</taxon>
        <taxon>Agaricomycotina</taxon>
        <taxon>Agaricomycetes</taxon>
        <taxon>Russulales</taxon>
        <taxon>Hericiaceae</taxon>
        <taxon>Dentipellis</taxon>
    </lineage>
</organism>
<dbReference type="AlphaFoldDB" id="A0A4Y9Y7N4"/>
<dbReference type="Proteomes" id="UP000298327">
    <property type="component" value="Unassembled WGS sequence"/>
</dbReference>